<evidence type="ECO:0000313" key="4">
    <source>
        <dbReference type="Proteomes" id="UP000007266"/>
    </source>
</evidence>
<keyword evidence="2" id="KW-0732">Signal</keyword>
<evidence type="ECO:0000256" key="1">
    <source>
        <dbReference type="SAM" id="MobiDB-lite"/>
    </source>
</evidence>
<feature type="compositionally biased region" description="Polar residues" evidence="1">
    <location>
        <begin position="101"/>
        <end position="119"/>
    </location>
</feature>
<gene>
    <name evidence="3" type="primary">AUGUSTUS-3.0.2_08483</name>
    <name evidence="3" type="ORF">TcasGA2_TC008483</name>
</gene>
<accession>D2A2N6</accession>
<dbReference type="InParanoid" id="D2A2N6"/>
<dbReference type="PhylomeDB" id="D2A2N6"/>
<reference evidence="3 4" key="1">
    <citation type="journal article" date="2008" name="Nature">
        <title>The genome of the model beetle and pest Tribolium castaneum.</title>
        <authorList>
            <consortium name="Tribolium Genome Sequencing Consortium"/>
            <person name="Richards S."/>
            <person name="Gibbs R.A."/>
            <person name="Weinstock G.M."/>
            <person name="Brown S.J."/>
            <person name="Denell R."/>
            <person name="Beeman R.W."/>
            <person name="Gibbs R."/>
            <person name="Beeman R.W."/>
            <person name="Brown S.J."/>
            <person name="Bucher G."/>
            <person name="Friedrich M."/>
            <person name="Grimmelikhuijzen C.J."/>
            <person name="Klingler M."/>
            <person name="Lorenzen M."/>
            <person name="Richards S."/>
            <person name="Roth S."/>
            <person name="Schroder R."/>
            <person name="Tautz D."/>
            <person name="Zdobnov E.M."/>
            <person name="Muzny D."/>
            <person name="Gibbs R.A."/>
            <person name="Weinstock G.M."/>
            <person name="Attaway T."/>
            <person name="Bell S."/>
            <person name="Buhay C.J."/>
            <person name="Chandrabose M.N."/>
            <person name="Chavez D."/>
            <person name="Clerk-Blankenburg K.P."/>
            <person name="Cree A."/>
            <person name="Dao M."/>
            <person name="Davis C."/>
            <person name="Chacko J."/>
            <person name="Dinh H."/>
            <person name="Dugan-Rocha S."/>
            <person name="Fowler G."/>
            <person name="Garner T.T."/>
            <person name="Garnes J."/>
            <person name="Gnirke A."/>
            <person name="Hawes A."/>
            <person name="Hernandez J."/>
            <person name="Hines S."/>
            <person name="Holder M."/>
            <person name="Hume J."/>
            <person name="Jhangiani S.N."/>
            <person name="Joshi V."/>
            <person name="Khan Z.M."/>
            <person name="Jackson L."/>
            <person name="Kovar C."/>
            <person name="Kowis A."/>
            <person name="Lee S."/>
            <person name="Lewis L.R."/>
            <person name="Margolis J."/>
            <person name="Morgan M."/>
            <person name="Nazareth L.V."/>
            <person name="Nguyen N."/>
            <person name="Okwuonu G."/>
            <person name="Parker D."/>
            <person name="Richards S."/>
            <person name="Ruiz S.J."/>
            <person name="Santibanez J."/>
            <person name="Savard J."/>
            <person name="Scherer S.E."/>
            <person name="Schneider B."/>
            <person name="Sodergren E."/>
            <person name="Tautz D."/>
            <person name="Vattahil S."/>
            <person name="Villasana D."/>
            <person name="White C.S."/>
            <person name="Wright R."/>
            <person name="Park Y."/>
            <person name="Beeman R.W."/>
            <person name="Lord J."/>
            <person name="Oppert B."/>
            <person name="Lorenzen M."/>
            <person name="Brown S."/>
            <person name="Wang L."/>
            <person name="Savard J."/>
            <person name="Tautz D."/>
            <person name="Richards S."/>
            <person name="Weinstock G."/>
            <person name="Gibbs R.A."/>
            <person name="Liu Y."/>
            <person name="Worley K."/>
            <person name="Weinstock G."/>
            <person name="Elsik C.G."/>
            <person name="Reese J.T."/>
            <person name="Elhaik E."/>
            <person name="Landan G."/>
            <person name="Graur D."/>
            <person name="Arensburger P."/>
            <person name="Atkinson P."/>
            <person name="Beeman R.W."/>
            <person name="Beidler J."/>
            <person name="Brown S.J."/>
            <person name="Demuth J.P."/>
            <person name="Drury D.W."/>
            <person name="Du Y.Z."/>
            <person name="Fujiwara H."/>
            <person name="Lorenzen M."/>
            <person name="Maselli V."/>
            <person name="Osanai M."/>
            <person name="Park Y."/>
            <person name="Robertson H.M."/>
            <person name="Tu Z."/>
            <person name="Wang J.J."/>
            <person name="Wang S."/>
            <person name="Richards S."/>
            <person name="Song H."/>
            <person name="Zhang L."/>
            <person name="Sodergren E."/>
            <person name="Werner D."/>
            <person name="Stanke M."/>
            <person name="Morgenstern B."/>
            <person name="Solovyev V."/>
            <person name="Kosarev P."/>
            <person name="Brown G."/>
            <person name="Chen H.C."/>
            <person name="Ermolaeva O."/>
            <person name="Hlavina W."/>
            <person name="Kapustin Y."/>
            <person name="Kiryutin B."/>
            <person name="Kitts P."/>
            <person name="Maglott D."/>
            <person name="Pruitt K."/>
            <person name="Sapojnikov V."/>
            <person name="Souvorov A."/>
            <person name="Mackey A.J."/>
            <person name="Waterhouse R.M."/>
            <person name="Wyder S."/>
            <person name="Zdobnov E.M."/>
            <person name="Zdobnov E.M."/>
            <person name="Wyder S."/>
            <person name="Kriventseva E.V."/>
            <person name="Kadowaki T."/>
            <person name="Bork P."/>
            <person name="Aranda M."/>
            <person name="Bao R."/>
            <person name="Beermann A."/>
            <person name="Berns N."/>
            <person name="Bolognesi R."/>
            <person name="Bonneton F."/>
            <person name="Bopp D."/>
            <person name="Brown S.J."/>
            <person name="Bucher G."/>
            <person name="Butts T."/>
            <person name="Chaumot A."/>
            <person name="Denell R.E."/>
            <person name="Ferrier D.E."/>
            <person name="Friedrich M."/>
            <person name="Gordon C.M."/>
            <person name="Jindra M."/>
            <person name="Klingler M."/>
            <person name="Lan Q."/>
            <person name="Lattorff H.M."/>
            <person name="Laudet V."/>
            <person name="von Levetsow C."/>
            <person name="Liu Z."/>
            <person name="Lutz R."/>
            <person name="Lynch J.A."/>
            <person name="da Fonseca R.N."/>
            <person name="Posnien N."/>
            <person name="Reuter R."/>
            <person name="Roth S."/>
            <person name="Savard J."/>
            <person name="Schinko J.B."/>
            <person name="Schmitt C."/>
            <person name="Schoppmeier M."/>
            <person name="Schroder R."/>
            <person name="Shippy T.D."/>
            <person name="Simonnet F."/>
            <person name="Marques-Souza H."/>
            <person name="Tautz D."/>
            <person name="Tomoyasu Y."/>
            <person name="Trauner J."/>
            <person name="Van der Zee M."/>
            <person name="Vervoort M."/>
            <person name="Wittkopp N."/>
            <person name="Wimmer E.A."/>
            <person name="Yang X."/>
            <person name="Jones A.K."/>
            <person name="Sattelle D.B."/>
            <person name="Ebert P.R."/>
            <person name="Nelson D."/>
            <person name="Scott J.G."/>
            <person name="Beeman R.W."/>
            <person name="Muthukrishnan S."/>
            <person name="Kramer K.J."/>
            <person name="Arakane Y."/>
            <person name="Beeman R.W."/>
            <person name="Zhu Q."/>
            <person name="Hogenkamp D."/>
            <person name="Dixit R."/>
            <person name="Oppert B."/>
            <person name="Jiang H."/>
            <person name="Zou Z."/>
            <person name="Marshall J."/>
            <person name="Elpidina E."/>
            <person name="Vinokurov K."/>
            <person name="Oppert C."/>
            <person name="Zou Z."/>
            <person name="Evans J."/>
            <person name="Lu Z."/>
            <person name="Zhao P."/>
            <person name="Sumathipala N."/>
            <person name="Altincicek B."/>
            <person name="Vilcinskas A."/>
            <person name="Williams M."/>
            <person name="Hultmark D."/>
            <person name="Hetru C."/>
            <person name="Jiang H."/>
            <person name="Grimmelikhuijzen C.J."/>
            <person name="Hauser F."/>
            <person name="Cazzamali G."/>
            <person name="Williamson M."/>
            <person name="Park Y."/>
            <person name="Li B."/>
            <person name="Tanaka Y."/>
            <person name="Predel R."/>
            <person name="Neupert S."/>
            <person name="Schachtner J."/>
            <person name="Verleyen P."/>
            <person name="Raible F."/>
            <person name="Bork P."/>
            <person name="Friedrich M."/>
            <person name="Walden K.K."/>
            <person name="Robertson H.M."/>
            <person name="Angeli S."/>
            <person name="Foret S."/>
            <person name="Bucher G."/>
            <person name="Schuetz S."/>
            <person name="Maleszka R."/>
            <person name="Wimmer E.A."/>
            <person name="Beeman R.W."/>
            <person name="Lorenzen M."/>
            <person name="Tomoyasu Y."/>
            <person name="Miller S.C."/>
            <person name="Grossmann D."/>
            <person name="Bucher G."/>
        </authorList>
    </citation>
    <scope>NUCLEOTIDE SEQUENCE [LARGE SCALE GENOMIC DNA]</scope>
    <source>
        <strain evidence="3 4">Georgia GA2</strain>
    </source>
</reference>
<keyword evidence="4" id="KW-1185">Reference proteome</keyword>
<evidence type="ECO:0000256" key="2">
    <source>
        <dbReference type="SAM" id="SignalP"/>
    </source>
</evidence>
<dbReference type="HOGENOM" id="CLU_588417_0_0_1"/>
<reference evidence="3 4" key="2">
    <citation type="journal article" date="2010" name="Nucleic Acids Res.">
        <title>BeetleBase in 2010: revisions to provide comprehensive genomic information for Tribolium castaneum.</title>
        <authorList>
            <person name="Kim H.S."/>
            <person name="Murphy T."/>
            <person name="Xia J."/>
            <person name="Caragea D."/>
            <person name="Park Y."/>
            <person name="Beeman R.W."/>
            <person name="Lorenzen M.D."/>
            <person name="Butcher S."/>
            <person name="Manak J.R."/>
            <person name="Brown S.J."/>
        </authorList>
    </citation>
    <scope>GENOME REANNOTATION</scope>
    <source>
        <strain evidence="3 4">Georgia GA2</strain>
    </source>
</reference>
<name>D2A2N6_TRICA</name>
<feature type="compositionally biased region" description="Low complexity" evidence="1">
    <location>
        <begin position="36"/>
        <end position="75"/>
    </location>
</feature>
<dbReference type="AlphaFoldDB" id="D2A2N6"/>
<evidence type="ECO:0000313" key="3">
    <source>
        <dbReference type="EMBL" id="EFA02750.1"/>
    </source>
</evidence>
<dbReference type="STRING" id="7070.D2A2N6"/>
<feature type="chain" id="PRO_5003027398" evidence="2">
    <location>
        <begin position="23"/>
        <end position="465"/>
    </location>
</feature>
<feature type="signal peptide" evidence="2">
    <location>
        <begin position="1"/>
        <end position="22"/>
    </location>
</feature>
<organism evidence="3 4">
    <name type="scientific">Tribolium castaneum</name>
    <name type="common">Red flour beetle</name>
    <dbReference type="NCBI Taxonomy" id="7070"/>
    <lineage>
        <taxon>Eukaryota</taxon>
        <taxon>Metazoa</taxon>
        <taxon>Ecdysozoa</taxon>
        <taxon>Arthropoda</taxon>
        <taxon>Hexapoda</taxon>
        <taxon>Insecta</taxon>
        <taxon>Pterygota</taxon>
        <taxon>Neoptera</taxon>
        <taxon>Endopterygota</taxon>
        <taxon>Coleoptera</taxon>
        <taxon>Polyphaga</taxon>
        <taxon>Cucujiformia</taxon>
        <taxon>Tenebrionidae</taxon>
        <taxon>Tenebrionidae incertae sedis</taxon>
        <taxon>Tribolium</taxon>
    </lineage>
</organism>
<dbReference type="OrthoDB" id="6780563at2759"/>
<dbReference type="Proteomes" id="UP000007266">
    <property type="component" value="Linkage group 4"/>
</dbReference>
<feature type="compositionally biased region" description="Low complexity" evidence="1">
    <location>
        <begin position="147"/>
        <end position="159"/>
    </location>
</feature>
<feature type="region of interest" description="Disordered" evidence="1">
    <location>
        <begin position="33"/>
        <end position="168"/>
    </location>
</feature>
<dbReference type="EMBL" id="KQ971338">
    <property type="protein sequence ID" value="EFA02750.1"/>
    <property type="molecule type" value="Genomic_DNA"/>
</dbReference>
<proteinExistence type="predicted"/>
<sequence>MECVKTCFLIFVLLTFVELYQCGRYGGSRGGGFGRGSSSRGTYHSPSPSYHVPSPSYHAPSYHSPSYSPSYRPTSRPYPPAYATPRYRPTHGPSPPPYRAPSTSRPYQASTRRPMSPASTPRPYFGGGVTTRRSQYSTPRPYFGGATTRRPYYQTTPRTVGGSGWNLPPRPGQGPIGPPKYGYSQGSGPQKIKIVNKYNYHYPGYYHIPVQQYGYPGYFYTPSYYHYSSHDTGSTALGFFLGYSLGKLTTPTFSHHSFYDGYTPRYDHYTVHHYYHNRDAIPQSQEIRANTIVGCVGDSVTICPVNTVSLCTSNGALMCVASATSTVPCTDNRQINCVRSVVPCVNSTAPECKNSNQNTTTINIPCISKAELYGDLKTINNTIIPANATLLNTTAVNNSTGTNEVSTQYPITTTPVPHLRKRDVAQNYCVTIVALPAKRQPTEGEQFLSDAKFLTGKFFESAWNL</sequence>
<protein>
    <submittedName>
        <fullName evidence="3">Uncharacterized protein</fullName>
    </submittedName>
</protein>